<proteinExistence type="predicted"/>
<organism evidence="1 2">
    <name type="scientific">Lysobacter yangpyeongensis</name>
    <dbReference type="NCBI Taxonomy" id="346182"/>
    <lineage>
        <taxon>Bacteria</taxon>
        <taxon>Pseudomonadati</taxon>
        <taxon>Pseudomonadota</taxon>
        <taxon>Gammaproteobacteria</taxon>
        <taxon>Lysobacterales</taxon>
        <taxon>Lysobacteraceae</taxon>
        <taxon>Lysobacter</taxon>
    </lineage>
</organism>
<evidence type="ECO:0008006" key="3">
    <source>
        <dbReference type="Google" id="ProtNLM"/>
    </source>
</evidence>
<name>A0ABW0SRR7_9GAMM</name>
<gene>
    <name evidence="1" type="ORF">ACFPN1_16230</name>
</gene>
<protein>
    <recommendedName>
        <fullName evidence="3">MAE-28990/MAE-18760-like HEPN domain-containing protein</fullName>
    </recommendedName>
</protein>
<accession>A0ABW0SRR7</accession>
<sequence length="263" mass="29577">MNLNLAALLGRINRSLEEASRFVSLALSKGSDTQTAEIAPFSIQFNSGLSWSREEENLAWRHWILKNGFRDIAELISVVLEEAHQVLTFYALIDRQTAGETLNAAALAARDRDISRFHRLSLSDKLEWLLAQPDFSIPDEKIEEIKSINAARNCLGHRSGIVGERDKTHENMLIVKWLGLDTAVEVEGVEIPFEPPMYLEKGGTVITRLVRRTKEFQLGDRITFDEREFSEIAWTIFAFAQAVTSALESAGKARGITFTEAQV</sequence>
<keyword evidence="2" id="KW-1185">Reference proteome</keyword>
<evidence type="ECO:0000313" key="2">
    <source>
        <dbReference type="Proteomes" id="UP001596036"/>
    </source>
</evidence>
<dbReference type="RefSeq" id="WP_386756261.1">
    <property type="nucleotide sequence ID" value="NZ_JBHSNM010000021.1"/>
</dbReference>
<dbReference type="EMBL" id="JBHSNM010000021">
    <property type="protein sequence ID" value="MFC5571603.1"/>
    <property type="molecule type" value="Genomic_DNA"/>
</dbReference>
<reference evidence="2" key="1">
    <citation type="journal article" date="2019" name="Int. J. Syst. Evol. Microbiol.">
        <title>The Global Catalogue of Microorganisms (GCM) 10K type strain sequencing project: providing services to taxonomists for standard genome sequencing and annotation.</title>
        <authorList>
            <consortium name="The Broad Institute Genomics Platform"/>
            <consortium name="The Broad Institute Genome Sequencing Center for Infectious Disease"/>
            <person name="Wu L."/>
            <person name="Ma J."/>
        </authorList>
    </citation>
    <scope>NUCLEOTIDE SEQUENCE [LARGE SCALE GENOMIC DNA]</scope>
    <source>
        <strain evidence="2">KACC 11407</strain>
    </source>
</reference>
<evidence type="ECO:0000313" key="1">
    <source>
        <dbReference type="EMBL" id="MFC5571603.1"/>
    </source>
</evidence>
<dbReference type="Proteomes" id="UP001596036">
    <property type="component" value="Unassembled WGS sequence"/>
</dbReference>
<comment type="caution">
    <text evidence="1">The sequence shown here is derived from an EMBL/GenBank/DDBJ whole genome shotgun (WGS) entry which is preliminary data.</text>
</comment>